<dbReference type="HOGENOM" id="CLU_1064651_0_0_9"/>
<dbReference type="Gene3D" id="3.40.30.10">
    <property type="entry name" value="Glutaredoxin"/>
    <property type="match status" value="1"/>
</dbReference>
<feature type="signal peptide" evidence="1">
    <location>
        <begin position="1"/>
        <end position="21"/>
    </location>
</feature>
<evidence type="ECO:0000313" key="3">
    <source>
        <dbReference type="Proteomes" id="UP000004191"/>
    </source>
</evidence>
<proteinExistence type="predicted"/>
<keyword evidence="1" id="KW-0732">Signal</keyword>
<comment type="caution">
    <text evidence="2">The sequence shown here is derived from an EMBL/GenBank/DDBJ whole genome shotgun (WGS) entry which is preliminary data.</text>
</comment>
<protein>
    <recommendedName>
        <fullName evidence="4">Thioredoxin-like fold domain-containing protein</fullName>
    </recommendedName>
</protein>
<name>H3NLW6_9FIRM</name>
<dbReference type="PROSITE" id="PS51257">
    <property type="entry name" value="PROKAR_LIPOPROTEIN"/>
    <property type="match status" value="1"/>
</dbReference>
<reference evidence="2 3" key="1">
    <citation type="submission" date="2012-01" db="EMBL/GenBank/DDBJ databases">
        <title>The Genome Sequence of Helcococcus kunzii ATCC 51366.</title>
        <authorList>
            <consortium name="The Broad Institute Genome Sequencing Platform"/>
            <person name="Earl A."/>
            <person name="Ward D."/>
            <person name="Feldgarden M."/>
            <person name="Gevers D."/>
            <person name="Huys G."/>
            <person name="Young S.K."/>
            <person name="Zeng Q."/>
            <person name="Gargeya S."/>
            <person name="Fitzgerald M."/>
            <person name="Haas B."/>
            <person name="Abouelleil A."/>
            <person name="Alvarado L."/>
            <person name="Arachchi H.M."/>
            <person name="Berlin A."/>
            <person name="Chapman S.B."/>
            <person name="Gearin G."/>
            <person name="Goldberg J."/>
            <person name="Griggs A."/>
            <person name="Gujja S."/>
            <person name="Hansen M."/>
            <person name="Heiman D."/>
            <person name="Howarth C."/>
            <person name="Larimer J."/>
            <person name="Lui A."/>
            <person name="MacDonald P.J.P."/>
            <person name="McCowen C."/>
            <person name="Montmayeur A."/>
            <person name="Murphy C."/>
            <person name="Neiman D."/>
            <person name="Pearson M."/>
            <person name="Priest M."/>
            <person name="Roberts A."/>
            <person name="Saif S."/>
            <person name="Shea T."/>
            <person name="Sisk P."/>
            <person name="Stolte C."/>
            <person name="Sykes S."/>
            <person name="Wortman J."/>
            <person name="Nusbaum C."/>
            <person name="Birren B."/>
        </authorList>
    </citation>
    <scope>NUCLEOTIDE SEQUENCE [LARGE SCALE GENOMIC DNA]</scope>
    <source>
        <strain evidence="2 3">ATCC 51366</strain>
    </source>
</reference>
<dbReference type="OrthoDB" id="117402at2"/>
<accession>H3NLW6</accession>
<dbReference type="GeneID" id="96998339"/>
<gene>
    <name evidence="2" type="ORF">HMPREF9709_00327</name>
</gene>
<keyword evidence="3" id="KW-1185">Reference proteome</keyword>
<evidence type="ECO:0008006" key="4">
    <source>
        <dbReference type="Google" id="ProtNLM"/>
    </source>
</evidence>
<feature type="chain" id="PRO_5038893129" description="Thioredoxin-like fold domain-containing protein" evidence="1">
    <location>
        <begin position="22"/>
        <end position="261"/>
    </location>
</feature>
<dbReference type="RefSeq" id="WP_005397316.1">
    <property type="nucleotide sequence ID" value="NZ_JH601088.1"/>
</dbReference>
<dbReference type="EMBL" id="AGEI01000011">
    <property type="protein sequence ID" value="EHR35636.1"/>
    <property type="molecule type" value="Genomic_DNA"/>
</dbReference>
<dbReference type="CDD" id="cd02972">
    <property type="entry name" value="DsbA_family"/>
    <property type="match status" value="1"/>
</dbReference>
<evidence type="ECO:0000313" key="2">
    <source>
        <dbReference type="EMBL" id="EHR35636.1"/>
    </source>
</evidence>
<dbReference type="Proteomes" id="UP000004191">
    <property type="component" value="Unassembled WGS sequence"/>
</dbReference>
<dbReference type="AlphaFoldDB" id="H3NLW6"/>
<sequence length="261" mass="30086">MKKIIKISLIFVLLFALSACSNNKETEQESTKESSEEKIKINEIDKSEYKNIENGGFFVNNKGVVVDKKDTQGYKIVEWYFDPLCPSCMQIEEKTSPYLFGIMGEKTLINYKPLTFLGRTKNDDPKNPAITYSDVMSSIILSMAENDPELVSKYIVKVVNKNFVDSISKLNDTEKQNEAMKNVYTKDLSGTKWDKIKEDMDKTMITARNLTNYVKNDEELKEKTLDGSLSVPLIYVRGEEKILDIYQENMDYRPLLEEKLK</sequence>
<dbReference type="STRING" id="883114.HMPREF9709_00327"/>
<organism evidence="2 3">
    <name type="scientific">Helcococcus kunzii ATCC 51366</name>
    <dbReference type="NCBI Taxonomy" id="883114"/>
    <lineage>
        <taxon>Bacteria</taxon>
        <taxon>Bacillati</taxon>
        <taxon>Bacillota</taxon>
        <taxon>Tissierellia</taxon>
        <taxon>Tissierellales</taxon>
        <taxon>Peptoniphilaceae</taxon>
        <taxon>Helcococcus</taxon>
    </lineage>
</organism>
<evidence type="ECO:0000256" key="1">
    <source>
        <dbReference type="SAM" id="SignalP"/>
    </source>
</evidence>